<proteinExistence type="predicted"/>
<evidence type="ECO:0000313" key="2">
    <source>
        <dbReference type="Proteomes" id="UP000616885"/>
    </source>
</evidence>
<evidence type="ECO:0000313" key="1">
    <source>
        <dbReference type="EMBL" id="KAF9753997.1"/>
    </source>
</evidence>
<organism evidence="1 2">
    <name type="scientific">Bionectria ochroleuca</name>
    <name type="common">Gliocladium roseum</name>
    <dbReference type="NCBI Taxonomy" id="29856"/>
    <lineage>
        <taxon>Eukaryota</taxon>
        <taxon>Fungi</taxon>
        <taxon>Dikarya</taxon>
        <taxon>Ascomycota</taxon>
        <taxon>Pezizomycotina</taxon>
        <taxon>Sordariomycetes</taxon>
        <taxon>Hypocreomycetidae</taxon>
        <taxon>Hypocreales</taxon>
        <taxon>Bionectriaceae</taxon>
        <taxon>Clonostachys</taxon>
    </lineage>
</organism>
<comment type="caution">
    <text evidence="1">The sequence shown here is derived from an EMBL/GenBank/DDBJ whole genome shotgun (WGS) entry which is preliminary data.</text>
</comment>
<reference evidence="1" key="1">
    <citation type="submission" date="2020-10" db="EMBL/GenBank/DDBJ databases">
        <title>High-Quality Genome Resource of Clonostachys rosea strain S41 by Oxford Nanopore Long-Read Sequencing.</title>
        <authorList>
            <person name="Wang H."/>
        </authorList>
    </citation>
    <scope>NUCLEOTIDE SEQUENCE</scope>
    <source>
        <strain evidence="1">S41</strain>
    </source>
</reference>
<dbReference type="AlphaFoldDB" id="A0A8H7NDU5"/>
<dbReference type="EMBL" id="JADCTT010000004">
    <property type="protein sequence ID" value="KAF9753997.1"/>
    <property type="molecule type" value="Genomic_DNA"/>
</dbReference>
<name>A0A8H7NDU5_BIOOC</name>
<dbReference type="Proteomes" id="UP000616885">
    <property type="component" value="Unassembled WGS sequence"/>
</dbReference>
<gene>
    <name evidence="1" type="ORF">IM811_012755</name>
</gene>
<sequence length="89" mass="9306">MPFITTGTTGVQYETSQVRRSSKDLMVGLMGTKVPVTRPAAQDGAGTSSIAVYTLKELEAASALVSLSTVQTTPEDVEAANILLAMSRS</sequence>
<accession>A0A8H7NDU5</accession>
<protein>
    <submittedName>
        <fullName evidence="1">Uncharacterized protein</fullName>
    </submittedName>
</protein>